<protein>
    <recommendedName>
        <fullName evidence="3">Elongator complex protein 6</fullName>
    </recommendedName>
</protein>
<organism evidence="4 5">
    <name type="scientific">Oedothorax gibbosus</name>
    <dbReference type="NCBI Taxonomy" id="931172"/>
    <lineage>
        <taxon>Eukaryota</taxon>
        <taxon>Metazoa</taxon>
        <taxon>Ecdysozoa</taxon>
        <taxon>Arthropoda</taxon>
        <taxon>Chelicerata</taxon>
        <taxon>Arachnida</taxon>
        <taxon>Araneae</taxon>
        <taxon>Araneomorphae</taxon>
        <taxon>Entelegynae</taxon>
        <taxon>Araneoidea</taxon>
        <taxon>Linyphiidae</taxon>
        <taxon>Erigoninae</taxon>
        <taxon>Oedothorax</taxon>
    </lineage>
</organism>
<proteinExistence type="inferred from homology"/>
<dbReference type="Gene3D" id="3.40.50.300">
    <property type="entry name" value="P-loop containing nucleotide triphosphate hydrolases"/>
    <property type="match status" value="1"/>
</dbReference>
<comment type="caution">
    <text evidence="4">The sequence shown here is derived from an EMBL/GenBank/DDBJ whole genome shotgun (WGS) entry which is preliminary data.</text>
</comment>
<evidence type="ECO:0000313" key="4">
    <source>
        <dbReference type="EMBL" id="KAG8181129.1"/>
    </source>
</evidence>
<dbReference type="EMBL" id="JAFNEN010000533">
    <property type="protein sequence ID" value="KAG8181129.1"/>
    <property type="molecule type" value="Genomic_DNA"/>
</dbReference>
<dbReference type="InterPro" id="IPR027417">
    <property type="entry name" value="P-loop_NTPase"/>
</dbReference>
<dbReference type="GO" id="GO:0033588">
    <property type="term" value="C:elongator holoenzyme complex"/>
    <property type="evidence" value="ECO:0007669"/>
    <property type="project" value="InterPro"/>
</dbReference>
<dbReference type="PANTHER" id="PTHR16184:SF6">
    <property type="entry name" value="ELONGATOR COMPLEX PROTEIN 6"/>
    <property type="match status" value="1"/>
</dbReference>
<dbReference type="Proteomes" id="UP000827092">
    <property type="component" value="Unassembled WGS sequence"/>
</dbReference>
<reference evidence="4 5" key="1">
    <citation type="journal article" date="2022" name="Nat. Ecol. Evol.">
        <title>A masculinizing supergene underlies an exaggerated male reproductive morph in a spider.</title>
        <authorList>
            <person name="Hendrickx F."/>
            <person name="De Corte Z."/>
            <person name="Sonet G."/>
            <person name="Van Belleghem S.M."/>
            <person name="Kostlbacher S."/>
            <person name="Vangestel C."/>
        </authorList>
    </citation>
    <scope>NUCLEOTIDE SEQUENCE [LARGE SCALE GENOMIC DNA]</scope>
    <source>
        <strain evidence="4">W744_W776</strain>
    </source>
</reference>
<evidence type="ECO:0000313" key="5">
    <source>
        <dbReference type="Proteomes" id="UP000827092"/>
    </source>
</evidence>
<sequence length="254" mass="28261">MSSDITSLLNLENDQKNKTFIFATKDSASDLNFFYSEILSFYLKRNYSVIIVNLAQSYSHYTHLLLKSGVNLRSLKDQEKVVIVDLMAEAGSLIKNTASESSNIFQPLISNGESVECLRPLFDSVKNAVDKLKPKGCVILIDDINVSTTLGVSLRAVQMFVKHLLLIKMVGEPFRFLFGSFIDECDTENGKVRTYLNKLADINVHVEGLKTGYSKDTHGKITVGIKNQSDCSCKQQTLFFKVGDKGAKLLTLGL</sequence>
<dbReference type="PANTHER" id="PTHR16184">
    <property type="entry name" value="ELONGATOR COMPLEX PROTEIN 6"/>
    <property type="match status" value="1"/>
</dbReference>
<gene>
    <name evidence="4" type="ORF">JTE90_000781</name>
</gene>
<accession>A0AAV6UAG4</accession>
<evidence type="ECO:0000256" key="2">
    <source>
        <dbReference type="ARBA" id="ARBA00008837"/>
    </source>
</evidence>
<dbReference type="GO" id="GO:0002098">
    <property type="term" value="P:tRNA wobble uridine modification"/>
    <property type="evidence" value="ECO:0007669"/>
    <property type="project" value="InterPro"/>
</dbReference>
<evidence type="ECO:0000256" key="1">
    <source>
        <dbReference type="ARBA" id="ARBA00005043"/>
    </source>
</evidence>
<comment type="similarity">
    <text evidence="2">Belongs to the ELP6 family.</text>
</comment>
<name>A0AAV6UAG4_9ARAC</name>
<comment type="pathway">
    <text evidence="1">tRNA modification; 5-methoxycarbonylmethyl-2-thiouridine-tRNA biosynthesis.</text>
</comment>
<dbReference type="AlphaFoldDB" id="A0AAV6UAG4"/>
<evidence type="ECO:0000256" key="3">
    <source>
        <dbReference type="ARBA" id="ARBA00020263"/>
    </source>
</evidence>
<keyword evidence="5" id="KW-1185">Reference proteome</keyword>
<dbReference type="InterPro" id="IPR018627">
    <property type="entry name" value="ELP6"/>
</dbReference>
<dbReference type="Pfam" id="PF09807">
    <property type="entry name" value="ELP6"/>
    <property type="match status" value="1"/>
</dbReference>